<feature type="coiled-coil region" evidence="1">
    <location>
        <begin position="110"/>
        <end position="176"/>
    </location>
</feature>
<keyword evidence="1" id="KW-0175">Coiled coil</keyword>
<name>A0ABD1XPR4_9MARC</name>
<dbReference type="Proteomes" id="UP001605036">
    <property type="component" value="Unassembled WGS sequence"/>
</dbReference>
<feature type="compositionally biased region" description="Basic and acidic residues" evidence="2">
    <location>
        <begin position="26"/>
        <end position="36"/>
    </location>
</feature>
<organism evidence="3 4">
    <name type="scientific">Riccia fluitans</name>
    <dbReference type="NCBI Taxonomy" id="41844"/>
    <lineage>
        <taxon>Eukaryota</taxon>
        <taxon>Viridiplantae</taxon>
        <taxon>Streptophyta</taxon>
        <taxon>Embryophyta</taxon>
        <taxon>Marchantiophyta</taxon>
        <taxon>Marchantiopsida</taxon>
        <taxon>Marchantiidae</taxon>
        <taxon>Marchantiales</taxon>
        <taxon>Ricciaceae</taxon>
        <taxon>Riccia</taxon>
    </lineage>
</organism>
<dbReference type="AlphaFoldDB" id="A0ABD1XPR4"/>
<feature type="compositionally biased region" description="Polar residues" evidence="2">
    <location>
        <begin position="47"/>
        <end position="56"/>
    </location>
</feature>
<protein>
    <submittedName>
        <fullName evidence="3">Uncharacterized protein</fullName>
    </submittedName>
</protein>
<comment type="caution">
    <text evidence="3">The sequence shown here is derived from an EMBL/GenBank/DDBJ whole genome shotgun (WGS) entry which is preliminary data.</text>
</comment>
<proteinExistence type="predicted"/>
<evidence type="ECO:0000256" key="2">
    <source>
        <dbReference type="SAM" id="MobiDB-lite"/>
    </source>
</evidence>
<reference evidence="3 4" key="1">
    <citation type="submission" date="2024-09" db="EMBL/GenBank/DDBJ databases">
        <title>Chromosome-scale assembly of Riccia fluitans.</title>
        <authorList>
            <person name="Paukszto L."/>
            <person name="Sawicki J."/>
            <person name="Karawczyk K."/>
            <person name="Piernik-Szablinska J."/>
            <person name="Szczecinska M."/>
            <person name="Mazdziarz M."/>
        </authorList>
    </citation>
    <scope>NUCLEOTIDE SEQUENCE [LARGE SCALE GENOMIC DNA]</scope>
    <source>
        <strain evidence="3">Rf_01</strain>
        <tissue evidence="3">Aerial parts of the thallus</tissue>
    </source>
</reference>
<sequence length="216" mass="25096">MRQQRWKLVKIEKWELWQLKAQEGIQKSKEEGKQKEIVAGPSKPLPASNNKGGATSSKKKDRFGRHQYQDQSSGHFNTRSLIKMPFFAMTRRQRLGNQMVNLLESEQRSTNLAKDQADRLLERVTKLQNQYGIKIPEEEELERQKQKEAQAALEREQKLQQILIELLAELADLRRQIAGKAKLEGEFSTLQAANEALHASMHSKMEKYNNLQQQKM</sequence>
<dbReference type="EMBL" id="JBHFFA010000007">
    <property type="protein sequence ID" value="KAL2610940.1"/>
    <property type="molecule type" value="Genomic_DNA"/>
</dbReference>
<keyword evidence="4" id="KW-1185">Reference proteome</keyword>
<evidence type="ECO:0000313" key="3">
    <source>
        <dbReference type="EMBL" id="KAL2610940.1"/>
    </source>
</evidence>
<gene>
    <name evidence="3" type="ORF">R1flu_022632</name>
</gene>
<evidence type="ECO:0000256" key="1">
    <source>
        <dbReference type="SAM" id="Coils"/>
    </source>
</evidence>
<evidence type="ECO:0000313" key="4">
    <source>
        <dbReference type="Proteomes" id="UP001605036"/>
    </source>
</evidence>
<feature type="region of interest" description="Disordered" evidence="2">
    <location>
        <begin position="25"/>
        <end position="75"/>
    </location>
</feature>
<accession>A0ABD1XPR4</accession>